<dbReference type="PANTHER" id="PTHR19443:SF16">
    <property type="entry name" value="HEXOKINASE TYPE 1-RELATED"/>
    <property type="match status" value="1"/>
</dbReference>
<dbReference type="InterPro" id="IPR043129">
    <property type="entry name" value="ATPase_NBD"/>
</dbReference>
<dbReference type="OrthoDB" id="419537at2759"/>
<dbReference type="GO" id="GO:0005739">
    <property type="term" value="C:mitochondrion"/>
    <property type="evidence" value="ECO:0007669"/>
    <property type="project" value="TreeGrafter"/>
</dbReference>
<dbReference type="PANTHER" id="PTHR19443">
    <property type="entry name" value="HEXOKINASE"/>
    <property type="match status" value="1"/>
</dbReference>
<evidence type="ECO:0000256" key="5">
    <source>
        <dbReference type="RuleBase" id="RU362007"/>
    </source>
</evidence>
<gene>
    <name evidence="7" type="ORF">LSAA_3746</name>
</gene>
<evidence type="ECO:0000256" key="2">
    <source>
        <dbReference type="ARBA" id="ARBA00005028"/>
    </source>
</evidence>
<dbReference type="GO" id="GO:0004340">
    <property type="term" value="F:glucokinase activity"/>
    <property type="evidence" value="ECO:0007669"/>
    <property type="project" value="TreeGrafter"/>
</dbReference>
<reference evidence="7" key="1">
    <citation type="submission" date="2021-02" db="EMBL/GenBank/DDBJ databases">
        <authorList>
            <person name="Bekaert M."/>
        </authorList>
    </citation>
    <scope>NUCLEOTIDE SEQUENCE</scope>
    <source>
        <strain evidence="7">IoA-00</strain>
    </source>
</reference>
<evidence type="ECO:0000256" key="1">
    <source>
        <dbReference type="ARBA" id="ARBA00004888"/>
    </source>
</evidence>
<dbReference type="InterPro" id="IPR022673">
    <property type="entry name" value="Hexokinase_C"/>
</dbReference>
<dbReference type="Proteomes" id="UP000675881">
    <property type="component" value="Chromosome 12"/>
</dbReference>
<comment type="pathway">
    <text evidence="1">Carbohydrate degradation; glycolysis; D-glyceraldehyde 3-phosphate and glycerone phosphate from D-glucose: step 1/4.</text>
</comment>
<comment type="catalytic activity">
    <reaction evidence="4">
        <text>a D-hexose + ATP = a D-hexose 6-phosphate + ADP + H(+)</text>
        <dbReference type="Rhea" id="RHEA:22740"/>
        <dbReference type="ChEBI" id="CHEBI:4194"/>
        <dbReference type="ChEBI" id="CHEBI:15378"/>
        <dbReference type="ChEBI" id="CHEBI:30616"/>
        <dbReference type="ChEBI" id="CHEBI:229467"/>
        <dbReference type="ChEBI" id="CHEBI:456216"/>
        <dbReference type="EC" id="2.7.1.1"/>
    </reaction>
    <physiologicalReaction direction="left-to-right" evidence="4">
        <dbReference type="Rhea" id="RHEA:22741"/>
    </physiologicalReaction>
</comment>
<organism evidence="7 8">
    <name type="scientific">Lepeophtheirus salmonis</name>
    <name type="common">Salmon louse</name>
    <name type="synonym">Caligus salmonis</name>
    <dbReference type="NCBI Taxonomy" id="72036"/>
    <lineage>
        <taxon>Eukaryota</taxon>
        <taxon>Metazoa</taxon>
        <taxon>Ecdysozoa</taxon>
        <taxon>Arthropoda</taxon>
        <taxon>Crustacea</taxon>
        <taxon>Multicrustacea</taxon>
        <taxon>Hexanauplia</taxon>
        <taxon>Copepoda</taxon>
        <taxon>Siphonostomatoida</taxon>
        <taxon>Caligidae</taxon>
        <taxon>Lepeophtheirus</taxon>
    </lineage>
</organism>
<keyword evidence="5" id="KW-0067">ATP-binding</keyword>
<dbReference type="EC" id="2.7.1.-" evidence="5"/>
<dbReference type="GO" id="GO:0005524">
    <property type="term" value="F:ATP binding"/>
    <property type="evidence" value="ECO:0007669"/>
    <property type="project" value="UniProtKB-UniRule"/>
</dbReference>
<protein>
    <recommendedName>
        <fullName evidence="5">Phosphotransferase</fullName>
        <ecNumber evidence="5">2.7.1.-</ecNumber>
    </recommendedName>
</protein>
<comment type="pathway">
    <text evidence="2">Carbohydrate metabolism; hexose metabolism.</text>
</comment>
<dbReference type="InterPro" id="IPR001312">
    <property type="entry name" value="Hexokinase"/>
</dbReference>
<dbReference type="GO" id="GO:0001678">
    <property type="term" value="P:intracellular glucose homeostasis"/>
    <property type="evidence" value="ECO:0007669"/>
    <property type="project" value="InterPro"/>
</dbReference>
<dbReference type="GO" id="GO:0005829">
    <property type="term" value="C:cytosol"/>
    <property type="evidence" value="ECO:0007669"/>
    <property type="project" value="TreeGrafter"/>
</dbReference>
<dbReference type="SUPFAM" id="SSF53067">
    <property type="entry name" value="Actin-like ATPase domain"/>
    <property type="match status" value="1"/>
</dbReference>
<evidence type="ECO:0000256" key="3">
    <source>
        <dbReference type="ARBA" id="ARBA00023152"/>
    </source>
</evidence>
<dbReference type="EMBL" id="HG994591">
    <property type="protein sequence ID" value="CAF2815735.1"/>
    <property type="molecule type" value="Genomic_DNA"/>
</dbReference>
<dbReference type="GO" id="GO:0006006">
    <property type="term" value="P:glucose metabolic process"/>
    <property type="evidence" value="ECO:0007669"/>
    <property type="project" value="TreeGrafter"/>
</dbReference>
<accession>A0A7R8H1P3</accession>
<proteinExistence type="inferred from homology"/>
<dbReference type="Gene3D" id="3.40.367.20">
    <property type="match status" value="1"/>
</dbReference>
<evidence type="ECO:0000256" key="4">
    <source>
        <dbReference type="ARBA" id="ARBA00044613"/>
    </source>
</evidence>
<keyword evidence="5 7" id="KW-0808">Transferase</keyword>
<evidence type="ECO:0000313" key="7">
    <source>
        <dbReference type="EMBL" id="CAF2815735.1"/>
    </source>
</evidence>
<evidence type="ECO:0000259" key="6">
    <source>
        <dbReference type="Pfam" id="PF03727"/>
    </source>
</evidence>
<dbReference type="GO" id="GO:0006096">
    <property type="term" value="P:glycolytic process"/>
    <property type="evidence" value="ECO:0007669"/>
    <property type="project" value="UniProtKB-KW"/>
</dbReference>
<feature type="domain" description="Hexokinase C-terminal" evidence="6">
    <location>
        <begin position="127"/>
        <end position="174"/>
    </location>
</feature>
<dbReference type="GO" id="GO:0008865">
    <property type="term" value="F:fructokinase activity"/>
    <property type="evidence" value="ECO:0007669"/>
    <property type="project" value="TreeGrafter"/>
</dbReference>
<comment type="similarity">
    <text evidence="5">Belongs to the hexokinase family.</text>
</comment>
<keyword evidence="5" id="KW-0418">Kinase</keyword>
<name>A0A7R8H1P3_LEPSM</name>
<evidence type="ECO:0000313" key="8">
    <source>
        <dbReference type="Proteomes" id="UP000675881"/>
    </source>
</evidence>
<dbReference type="Pfam" id="PF03727">
    <property type="entry name" value="Hexokinase_2"/>
    <property type="match status" value="1"/>
</dbReference>
<dbReference type="AlphaFoldDB" id="A0A7R8H1P3"/>
<keyword evidence="3 5" id="KW-0324">Glycolysis</keyword>
<keyword evidence="5" id="KW-0547">Nucleotide-binding</keyword>
<dbReference type="GO" id="GO:0005536">
    <property type="term" value="F:D-glucose binding"/>
    <property type="evidence" value="ECO:0007669"/>
    <property type="project" value="InterPro"/>
</dbReference>
<sequence>MIALTTENKNDDISYYFKYSALPSLYYGLNSVIMHGSRSAFHNIDLNIRTLRIIDKTCLFSWVSNNGDETRDYQGSIGLLSHFKFLITADIFAIYESADPFCVIEQLNDKHVSRCLMTCASIDHRCRIGLILGTGTNACYLEKVKDIQLIDQYNFQDHDHMLVNTEWGGFGENGCFYTRFASEIESDPVGDYTRTKAVLEELEMDPDTSTMEKGPFLSKADSEDNIGV</sequence>
<keyword evidence="8" id="KW-1185">Reference proteome</keyword>